<comment type="caution">
    <text evidence="2">The sequence shown here is derived from an EMBL/GenBank/DDBJ whole genome shotgun (WGS) entry which is preliminary data.</text>
</comment>
<dbReference type="RefSeq" id="WP_034958609.1">
    <property type="nucleotide sequence ID" value="NZ_JMIW01000001.1"/>
</dbReference>
<keyword evidence="3" id="KW-1185">Reference proteome</keyword>
<dbReference type="AlphaFoldDB" id="A0A074MK25"/>
<proteinExistence type="predicted"/>
<keyword evidence="1" id="KW-0812">Transmembrane</keyword>
<evidence type="ECO:0008006" key="4">
    <source>
        <dbReference type="Google" id="ProtNLM"/>
    </source>
</evidence>
<dbReference type="eggNOG" id="COG2119">
    <property type="taxonomic scope" value="Bacteria"/>
</dbReference>
<evidence type="ECO:0000313" key="2">
    <source>
        <dbReference type="EMBL" id="KEO92208.1"/>
    </source>
</evidence>
<keyword evidence="1" id="KW-0472">Membrane</keyword>
<sequence>MDAFLLALILTFLIALGGREQMIIAQFSSATDRNVPLLIIGVACAIATAAVMAYAGSTMAEILPRRAAEMLVAFALIAGAVELAWPVKIKPMKEPTRSYVAIGAVLIFRQMQDAARFAIFALAAWAVFPTTALLGGVIASVAAVVLGWSLGAETLRKMPLRTIRLVFAFCMGIAGAVIGLNARFQFL</sequence>
<gene>
    <name evidence="2" type="ORF">EH31_05955</name>
</gene>
<evidence type="ECO:0000256" key="1">
    <source>
        <dbReference type="SAM" id="Phobius"/>
    </source>
</evidence>
<feature type="transmembrane region" description="Helical" evidence="1">
    <location>
        <begin position="117"/>
        <end position="150"/>
    </location>
</feature>
<feature type="transmembrane region" description="Helical" evidence="1">
    <location>
        <begin position="67"/>
        <end position="87"/>
    </location>
</feature>
<name>A0A074MK25_ERYLO</name>
<protein>
    <recommendedName>
        <fullName evidence="4">GDT1 family protein</fullName>
    </recommendedName>
</protein>
<organism evidence="2 3">
    <name type="scientific">Erythrobacter longus</name>
    <dbReference type="NCBI Taxonomy" id="1044"/>
    <lineage>
        <taxon>Bacteria</taxon>
        <taxon>Pseudomonadati</taxon>
        <taxon>Pseudomonadota</taxon>
        <taxon>Alphaproteobacteria</taxon>
        <taxon>Sphingomonadales</taxon>
        <taxon>Erythrobacteraceae</taxon>
        <taxon>Erythrobacter/Porphyrobacter group</taxon>
        <taxon>Erythrobacter</taxon>
    </lineage>
</organism>
<dbReference type="OrthoDB" id="7502135at2"/>
<dbReference type="EMBL" id="JMIW01000001">
    <property type="protein sequence ID" value="KEO92208.1"/>
    <property type="molecule type" value="Genomic_DNA"/>
</dbReference>
<dbReference type="STRING" id="1044.EH31_05955"/>
<keyword evidence="1" id="KW-1133">Transmembrane helix</keyword>
<accession>A0A074MK25</accession>
<feature type="transmembrane region" description="Helical" evidence="1">
    <location>
        <begin position="162"/>
        <end position="182"/>
    </location>
</feature>
<dbReference type="Proteomes" id="UP000027647">
    <property type="component" value="Unassembled WGS sequence"/>
</dbReference>
<evidence type="ECO:0000313" key="3">
    <source>
        <dbReference type="Proteomes" id="UP000027647"/>
    </source>
</evidence>
<reference evidence="2 3" key="1">
    <citation type="submission" date="2014-04" db="EMBL/GenBank/DDBJ databases">
        <title>A comprehensive comparison of genomes of Erythrobacter spp. strains.</title>
        <authorList>
            <person name="Zheng Q."/>
        </authorList>
    </citation>
    <scope>NUCLEOTIDE SEQUENCE [LARGE SCALE GENOMIC DNA]</scope>
    <source>
        <strain evidence="2 3">DSM 6997</strain>
    </source>
</reference>
<feature type="transmembrane region" description="Helical" evidence="1">
    <location>
        <begin position="35"/>
        <end position="55"/>
    </location>
</feature>